<comment type="caution">
    <text evidence="2">The sequence shown here is derived from an EMBL/GenBank/DDBJ whole genome shotgun (WGS) entry which is preliminary data.</text>
</comment>
<dbReference type="Proteomes" id="UP001159363">
    <property type="component" value="Chromosome 7"/>
</dbReference>
<evidence type="ECO:0000256" key="1">
    <source>
        <dbReference type="SAM" id="MobiDB-lite"/>
    </source>
</evidence>
<keyword evidence="3" id="KW-1185">Reference proteome</keyword>
<name>A0ABQ9GYT9_9NEOP</name>
<evidence type="ECO:0000313" key="3">
    <source>
        <dbReference type="Proteomes" id="UP001159363"/>
    </source>
</evidence>
<reference evidence="2 3" key="1">
    <citation type="submission" date="2023-02" db="EMBL/GenBank/DDBJ databases">
        <title>LHISI_Scaffold_Assembly.</title>
        <authorList>
            <person name="Stuart O.P."/>
            <person name="Cleave R."/>
            <person name="Magrath M.J.L."/>
            <person name="Mikheyev A.S."/>
        </authorList>
    </citation>
    <scope>NUCLEOTIDE SEQUENCE [LARGE SCALE GENOMIC DNA]</scope>
    <source>
        <strain evidence="2">Daus_M_001</strain>
        <tissue evidence="2">Leg muscle</tissue>
    </source>
</reference>
<feature type="compositionally biased region" description="Polar residues" evidence="1">
    <location>
        <begin position="43"/>
        <end position="52"/>
    </location>
</feature>
<proteinExistence type="predicted"/>
<feature type="compositionally biased region" description="Polar residues" evidence="1">
    <location>
        <begin position="22"/>
        <end position="31"/>
    </location>
</feature>
<gene>
    <name evidence="2" type="ORF">PR048_021663</name>
</gene>
<dbReference type="EMBL" id="JARBHB010000008">
    <property type="protein sequence ID" value="KAJ8877209.1"/>
    <property type="molecule type" value="Genomic_DNA"/>
</dbReference>
<accession>A0ABQ9GYT9</accession>
<evidence type="ECO:0000313" key="2">
    <source>
        <dbReference type="EMBL" id="KAJ8877209.1"/>
    </source>
</evidence>
<feature type="region of interest" description="Disordered" evidence="1">
    <location>
        <begin position="1"/>
        <end position="101"/>
    </location>
</feature>
<feature type="compositionally biased region" description="Basic and acidic residues" evidence="1">
    <location>
        <begin position="530"/>
        <end position="543"/>
    </location>
</feature>
<sequence length="1028" mass="112628">MRVNKASMEQRWNARARGTGDPQENLSTSGTVRHDSHMPKSGSDPNGNQNPSLPRLDASSLTTTPTQFPRYGTTVKARTGSLVQTGQFTSEKEQEERHYRQPCPENDLASCRVAAANTIASSTFVYLHFTDASMSFFTPCTPDPCGAGFCNSCMVLFTIGTTSEAVTTLCLEAVTVSAGRVHLLWAVWADFTCILELIPCRRGVCWLTAGDKARYRFSYWPDCWVWSLRLTYSDAGSVGRHGGFTGGVVAAPQTSGDELCWLELQLQDAVSQEPSGEAETEKGRESEGHQMLKPYLMRLGADDMRSLSKNVLPSRHTGPALSTALFPNQQHKQYGDYRIMCVFLMYESLRGARSPTLSDTLVLANPVSCSTLQDVVFTMEVSEVAKAVLAPKALANERGGADCPKLAVAIRRTTTTGIFSSCIAIYSLVEGFTGPGGGSLLTDLADANETYNSVTSVTIAATTENPVDALGIKPSLAACKASTQIMIRRYVVALTTCKPTESMKDLPLREAADATIPPRYSGSSTAQPEPEGKAAEDYRENKAHRTTQAKRNIILCTWQKCESGETVRPSTIQCYDSLSTLFLPKEPSPVVHIARLSTSRAKTVYCTVLWPVLRGTGDDVSMKLSPRQVRQVMKSDHGRWSSHLAGHGQSLRHRWQDGAQSCHCSELIYFLPDFALNPPEFIFPQPMAQLAEVAMRLASARSLATLTEASRSKSHNPPQDSPPLSSLLPVIQPIIPSLNHQLKSRHYPPTLVSSITTPDMYTTHDAPATISVQLFSQLLSRQLLSALQARLLKPTAANPVCCSKPQDATGITVKGWELARFARDIEVRHGPYDWLSALLVYRVGRVGLLVSSKLGTINRTLSRGGHNTFLLVGRGVLLLAGWLDWVLGWWTAIGSGCVAMVPYQVLLNTPTCNMRPHLAFLIRPWQVVNRMQNGLRYTQCSLRLALASGGQGCGYLMSLSCIVLSYQKGHYRDHYLKEFWVLTLEGRLVRQTSAETSGWRCLPGSAELQTEDGGGQRSVEILVMSSST</sequence>
<organism evidence="2 3">
    <name type="scientific">Dryococelus australis</name>
    <dbReference type="NCBI Taxonomy" id="614101"/>
    <lineage>
        <taxon>Eukaryota</taxon>
        <taxon>Metazoa</taxon>
        <taxon>Ecdysozoa</taxon>
        <taxon>Arthropoda</taxon>
        <taxon>Hexapoda</taxon>
        <taxon>Insecta</taxon>
        <taxon>Pterygota</taxon>
        <taxon>Neoptera</taxon>
        <taxon>Polyneoptera</taxon>
        <taxon>Phasmatodea</taxon>
        <taxon>Verophasmatodea</taxon>
        <taxon>Anareolatae</taxon>
        <taxon>Phasmatidae</taxon>
        <taxon>Eurycanthinae</taxon>
        <taxon>Dryococelus</taxon>
    </lineage>
</organism>
<feature type="region of interest" description="Disordered" evidence="1">
    <location>
        <begin position="508"/>
        <end position="543"/>
    </location>
</feature>
<feature type="compositionally biased region" description="Basic and acidic residues" evidence="1">
    <location>
        <begin position="90"/>
        <end position="99"/>
    </location>
</feature>
<protein>
    <submittedName>
        <fullName evidence="2">Uncharacterized protein</fullName>
    </submittedName>
</protein>